<evidence type="ECO:0000256" key="6">
    <source>
        <dbReference type="ARBA" id="ARBA00022496"/>
    </source>
</evidence>
<dbReference type="PRINTS" id="PR00904">
    <property type="entry name" value="FRATAXIN"/>
</dbReference>
<comment type="caution">
    <text evidence="13">The sequence shown here is derived from an EMBL/GenBank/DDBJ whole genome shotgun (WGS) entry which is preliminary data.</text>
</comment>
<keyword evidence="14" id="KW-1185">Reference proteome</keyword>
<dbReference type="PROSITE" id="PS50810">
    <property type="entry name" value="FRATAXIN_2"/>
    <property type="match status" value="1"/>
</dbReference>
<dbReference type="InterPro" id="IPR002908">
    <property type="entry name" value="Frataxin/CyaY"/>
</dbReference>
<dbReference type="EMBL" id="JANBPY010000413">
    <property type="protein sequence ID" value="KAJ1966990.1"/>
    <property type="molecule type" value="Genomic_DNA"/>
</dbReference>
<dbReference type="SMART" id="SM01219">
    <property type="entry name" value="Frataxin_Cyay"/>
    <property type="match status" value="1"/>
</dbReference>
<dbReference type="GO" id="GO:0006826">
    <property type="term" value="P:iron ion transport"/>
    <property type="evidence" value="ECO:0007669"/>
    <property type="project" value="UniProtKB-KW"/>
</dbReference>
<comment type="similarity">
    <text evidence="2">Belongs to the frataxin family.</text>
</comment>
<dbReference type="EC" id="1.16.3.1" evidence="3"/>
<dbReference type="InterPro" id="IPR036524">
    <property type="entry name" value="Frataxin/CyaY_sf"/>
</dbReference>
<dbReference type="GO" id="GO:0008198">
    <property type="term" value="F:ferrous iron binding"/>
    <property type="evidence" value="ECO:0007669"/>
    <property type="project" value="TreeGrafter"/>
</dbReference>
<dbReference type="Proteomes" id="UP001150925">
    <property type="component" value="Unassembled WGS sequence"/>
</dbReference>
<evidence type="ECO:0000256" key="12">
    <source>
        <dbReference type="ARBA" id="ARBA00047990"/>
    </source>
</evidence>
<evidence type="ECO:0000256" key="1">
    <source>
        <dbReference type="ARBA" id="ARBA00004173"/>
    </source>
</evidence>
<keyword evidence="7" id="KW-0809">Transit peptide</keyword>
<keyword evidence="8 13" id="KW-0560">Oxidoreductase</keyword>
<dbReference type="PANTHER" id="PTHR16821:SF2">
    <property type="entry name" value="FRATAXIN, MITOCHONDRIAL"/>
    <property type="match status" value="1"/>
</dbReference>
<keyword evidence="6" id="KW-0410">Iron transport</keyword>
<keyword evidence="9" id="KW-0408">Iron</keyword>
<sequence length="156" mass="17869">MGSSSTVTTQPLAGFPSPFLNRFIRTFYPQRIYSSQRRLFTAAQLSDTQYHDVAQTTMNHLVDQLEVLGEEIELPEYDVEYASGVLTLTLGHHGTYVINKQPPNKQIWLSSPFSGPKRYDYDTAHAVWFYQRDGTTLGDLLNQELETIFHRPVEVL</sequence>
<dbReference type="InterPro" id="IPR017789">
    <property type="entry name" value="Frataxin"/>
</dbReference>
<dbReference type="SUPFAM" id="SSF55387">
    <property type="entry name" value="Frataxin/Nqo15-like"/>
    <property type="match status" value="1"/>
</dbReference>
<dbReference type="NCBIfam" id="TIGR03421">
    <property type="entry name" value="FeS_CyaY"/>
    <property type="match status" value="1"/>
</dbReference>
<name>A0A9W8AWD5_9FUNG</name>
<dbReference type="GO" id="GO:0034986">
    <property type="term" value="F:iron chaperone activity"/>
    <property type="evidence" value="ECO:0007669"/>
    <property type="project" value="TreeGrafter"/>
</dbReference>
<comment type="catalytic activity">
    <reaction evidence="12">
        <text>4 Fe(2+) + O2 + 4 H(+) = 4 Fe(3+) + 2 H2O</text>
        <dbReference type="Rhea" id="RHEA:11148"/>
        <dbReference type="ChEBI" id="CHEBI:15377"/>
        <dbReference type="ChEBI" id="CHEBI:15378"/>
        <dbReference type="ChEBI" id="CHEBI:15379"/>
        <dbReference type="ChEBI" id="CHEBI:29033"/>
        <dbReference type="ChEBI" id="CHEBI:29034"/>
        <dbReference type="EC" id="1.16.3.1"/>
    </reaction>
</comment>
<proteinExistence type="inferred from homology"/>
<accession>A0A9W8AWD5</accession>
<keyword evidence="10" id="KW-0406">Ion transport</keyword>
<comment type="subcellular location">
    <subcellularLocation>
        <location evidence="1">Mitochondrion</location>
    </subcellularLocation>
</comment>
<dbReference type="GO" id="GO:0004322">
    <property type="term" value="F:ferroxidase activity"/>
    <property type="evidence" value="ECO:0007669"/>
    <property type="project" value="UniProtKB-EC"/>
</dbReference>
<keyword evidence="4" id="KW-0409">Iron storage</keyword>
<evidence type="ECO:0000256" key="3">
    <source>
        <dbReference type="ARBA" id="ARBA00013107"/>
    </source>
</evidence>
<dbReference type="InterPro" id="IPR020895">
    <property type="entry name" value="Frataxin_CS"/>
</dbReference>
<dbReference type="PROSITE" id="PS01344">
    <property type="entry name" value="FRATAXIN_1"/>
    <property type="match status" value="1"/>
</dbReference>
<dbReference type="GO" id="GO:0006879">
    <property type="term" value="P:intracellular iron ion homeostasis"/>
    <property type="evidence" value="ECO:0007669"/>
    <property type="project" value="UniProtKB-KW"/>
</dbReference>
<protein>
    <recommendedName>
        <fullName evidence="3">ferroxidase</fullName>
        <ecNumber evidence="3">1.16.3.1</ecNumber>
    </recommendedName>
</protein>
<evidence type="ECO:0000256" key="4">
    <source>
        <dbReference type="ARBA" id="ARBA00022434"/>
    </source>
</evidence>
<dbReference type="NCBIfam" id="TIGR03422">
    <property type="entry name" value="mito_frataxin"/>
    <property type="match status" value="1"/>
</dbReference>
<keyword evidence="11" id="KW-0496">Mitochondrion</keyword>
<dbReference type="Gene3D" id="3.30.920.10">
    <property type="entry name" value="Frataxin/CyaY"/>
    <property type="match status" value="1"/>
</dbReference>
<dbReference type="GO" id="GO:0016226">
    <property type="term" value="P:iron-sulfur cluster assembly"/>
    <property type="evidence" value="ECO:0007669"/>
    <property type="project" value="InterPro"/>
</dbReference>
<keyword evidence="5" id="KW-0813">Transport</keyword>
<gene>
    <name evidence="13" type="primary">YFH1</name>
    <name evidence="13" type="ORF">IWQ62_002129</name>
</gene>
<dbReference type="AlphaFoldDB" id="A0A9W8AWD5"/>
<evidence type="ECO:0000256" key="9">
    <source>
        <dbReference type="ARBA" id="ARBA00023004"/>
    </source>
</evidence>
<evidence type="ECO:0000256" key="11">
    <source>
        <dbReference type="ARBA" id="ARBA00023128"/>
    </source>
</evidence>
<evidence type="ECO:0000313" key="14">
    <source>
        <dbReference type="Proteomes" id="UP001150925"/>
    </source>
</evidence>
<dbReference type="PANTHER" id="PTHR16821">
    <property type="entry name" value="FRATAXIN"/>
    <property type="match status" value="1"/>
</dbReference>
<organism evidence="13 14">
    <name type="scientific">Dispira parvispora</name>
    <dbReference type="NCBI Taxonomy" id="1520584"/>
    <lineage>
        <taxon>Eukaryota</taxon>
        <taxon>Fungi</taxon>
        <taxon>Fungi incertae sedis</taxon>
        <taxon>Zoopagomycota</taxon>
        <taxon>Kickxellomycotina</taxon>
        <taxon>Dimargaritomycetes</taxon>
        <taxon>Dimargaritales</taxon>
        <taxon>Dimargaritaceae</taxon>
        <taxon>Dispira</taxon>
    </lineage>
</organism>
<evidence type="ECO:0000313" key="13">
    <source>
        <dbReference type="EMBL" id="KAJ1966990.1"/>
    </source>
</evidence>
<dbReference type="GO" id="GO:0008199">
    <property type="term" value="F:ferric iron binding"/>
    <property type="evidence" value="ECO:0007669"/>
    <property type="project" value="InterPro"/>
</dbReference>
<evidence type="ECO:0000256" key="10">
    <source>
        <dbReference type="ARBA" id="ARBA00023065"/>
    </source>
</evidence>
<dbReference type="GO" id="GO:0051537">
    <property type="term" value="F:2 iron, 2 sulfur cluster binding"/>
    <property type="evidence" value="ECO:0007669"/>
    <property type="project" value="TreeGrafter"/>
</dbReference>
<dbReference type="OrthoDB" id="1897642at2759"/>
<evidence type="ECO:0000256" key="8">
    <source>
        <dbReference type="ARBA" id="ARBA00023002"/>
    </source>
</evidence>
<reference evidence="13" key="1">
    <citation type="submission" date="2022-07" db="EMBL/GenBank/DDBJ databases">
        <title>Phylogenomic reconstructions and comparative analyses of Kickxellomycotina fungi.</title>
        <authorList>
            <person name="Reynolds N.K."/>
            <person name="Stajich J.E."/>
            <person name="Barry K."/>
            <person name="Grigoriev I.V."/>
            <person name="Crous P."/>
            <person name="Smith M.E."/>
        </authorList>
    </citation>
    <scope>NUCLEOTIDE SEQUENCE</scope>
    <source>
        <strain evidence="13">RSA 1196</strain>
    </source>
</reference>
<evidence type="ECO:0000256" key="5">
    <source>
        <dbReference type="ARBA" id="ARBA00022448"/>
    </source>
</evidence>
<evidence type="ECO:0000256" key="2">
    <source>
        <dbReference type="ARBA" id="ARBA00008183"/>
    </source>
</evidence>
<evidence type="ECO:0000256" key="7">
    <source>
        <dbReference type="ARBA" id="ARBA00022946"/>
    </source>
</evidence>
<dbReference type="GO" id="GO:0005739">
    <property type="term" value="C:mitochondrion"/>
    <property type="evidence" value="ECO:0007669"/>
    <property type="project" value="UniProtKB-SubCell"/>
</dbReference>
<dbReference type="Pfam" id="PF01491">
    <property type="entry name" value="Frataxin_Cyay"/>
    <property type="match status" value="1"/>
</dbReference>
<dbReference type="CDD" id="cd00503">
    <property type="entry name" value="Frataxin"/>
    <property type="match status" value="1"/>
</dbReference>